<accession>A0A9W6B872</accession>
<evidence type="ECO:0000256" key="1">
    <source>
        <dbReference type="SAM" id="MobiDB-lite"/>
    </source>
</evidence>
<dbReference type="OrthoDB" id="2413561at2759"/>
<dbReference type="SUPFAM" id="SSF56112">
    <property type="entry name" value="Protein kinase-like (PK-like)"/>
    <property type="match status" value="1"/>
</dbReference>
<sequence>MFEVMTRQLLSDSIPEGDMDAAVEYLSRVSWAGWRPDLPPSLPKELRLLISLCWHREPRLRPSFPTIATRLREVLLATAAVPSRASKSSLVAAAPPPPGPQLQQQQEQLAFPPCCPSKPRTGSVRRRPRPYIFPHAGSAPP</sequence>
<proteinExistence type="predicted"/>
<protein>
    <recommendedName>
        <fullName evidence="4">Serine-threonine/tyrosine-protein kinase catalytic domain-containing protein</fullName>
    </recommendedName>
</protein>
<comment type="caution">
    <text evidence="2">The sequence shown here is derived from an EMBL/GenBank/DDBJ whole genome shotgun (WGS) entry which is preliminary data.</text>
</comment>
<name>A0A9W6B872_9CHLO</name>
<dbReference type="AlphaFoldDB" id="A0A9W6B872"/>
<gene>
    <name evidence="2" type="primary">PLEST010192</name>
    <name evidence="2" type="ORF">PLESTB_000008800</name>
</gene>
<keyword evidence="3" id="KW-1185">Reference proteome</keyword>
<organism evidence="2 3">
    <name type="scientific">Pleodorina starrii</name>
    <dbReference type="NCBI Taxonomy" id="330485"/>
    <lineage>
        <taxon>Eukaryota</taxon>
        <taxon>Viridiplantae</taxon>
        <taxon>Chlorophyta</taxon>
        <taxon>core chlorophytes</taxon>
        <taxon>Chlorophyceae</taxon>
        <taxon>CS clade</taxon>
        <taxon>Chlamydomonadales</taxon>
        <taxon>Volvocaceae</taxon>
        <taxon>Pleodorina</taxon>
    </lineage>
</organism>
<evidence type="ECO:0000313" key="2">
    <source>
        <dbReference type="EMBL" id="GLC47629.1"/>
    </source>
</evidence>
<dbReference type="EMBL" id="BRXU01000001">
    <property type="protein sequence ID" value="GLC47629.1"/>
    <property type="molecule type" value="Genomic_DNA"/>
</dbReference>
<feature type="region of interest" description="Disordered" evidence="1">
    <location>
        <begin position="83"/>
        <end position="141"/>
    </location>
</feature>
<reference evidence="2 3" key="1">
    <citation type="journal article" date="2023" name="Commun. Biol.">
        <title>Reorganization of the ancestral sex-determining regions during the evolution of trioecy in Pleodorina starrii.</title>
        <authorList>
            <person name="Takahashi K."/>
            <person name="Suzuki S."/>
            <person name="Kawai-Toyooka H."/>
            <person name="Yamamoto K."/>
            <person name="Hamaji T."/>
            <person name="Ootsuki R."/>
            <person name="Yamaguchi H."/>
            <person name="Kawachi M."/>
            <person name="Higashiyama T."/>
            <person name="Nozaki H."/>
        </authorList>
    </citation>
    <scope>NUCLEOTIDE SEQUENCE [LARGE SCALE GENOMIC DNA]</scope>
    <source>
        <strain evidence="2 3">NIES-4479</strain>
    </source>
</reference>
<evidence type="ECO:0000313" key="3">
    <source>
        <dbReference type="Proteomes" id="UP001165080"/>
    </source>
</evidence>
<dbReference type="Proteomes" id="UP001165080">
    <property type="component" value="Unassembled WGS sequence"/>
</dbReference>
<evidence type="ECO:0008006" key="4">
    <source>
        <dbReference type="Google" id="ProtNLM"/>
    </source>
</evidence>
<dbReference type="Gene3D" id="1.10.510.10">
    <property type="entry name" value="Transferase(Phosphotransferase) domain 1"/>
    <property type="match status" value="1"/>
</dbReference>
<feature type="compositionally biased region" description="Low complexity" evidence="1">
    <location>
        <begin position="101"/>
        <end position="112"/>
    </location>
</feature>
<dbReference type="InterPro" id="IPR011009">
    <property type="entry name" value="Kinase-like_dom_sf"/>
</dbReference>